<organism evidence="6 7">
    <name type="scientific">Venturia inaequalis</name>
    <name type="common">Apple scab fungus</name>
    <dbReference type="NCBI Taxonomy" id="5025"/>
    <lineage>
        <taxon>Eukaryota</taxon>
        <taxon>Fungi</taxon>
        <taxon>Dikarya</taxon>
        <taxon>Ascomycota</taxon>
        <taxon>Pezizomycotina</taxon>
        <taxon>Dothideomycetes</taxon>
        <taxon>Pleosporomycetidae</taxon>
        <taxon>Venturiales</taxon>
        <taxon>Venturiaceae</taxon>
        <taxon>Venturia</taxon>
    </lineage>
</organism>
<accession>A0A8H3UQK7</accession>
<name>A0A8H3UQK7_VENIN</name>
<evidence type="ECO:0000256" key="2">
    <source>
        <dbReference type="ARBA" id="ARBA00022692"/>
    </source>
</evidence>
<feature type="transmembrane region" description="Helical" evidence="5">
    <location>
        <begin position="124"/>
        <end position="145"/>
    </location>
</feature>
<proteinExistence type="predicted"/>
<dbReference type="Proteomes" id="UP000490939">
    <property type="component" value="Unassembled WGS sequence"/>
</dbReference>
<dbReference type="Gene3D" id="1.20.120.550">
    <property type="entry name" value="Membrane associated eicosanoid/glutathione metabolism-like domain"/>
    <property type="match status" value="1"/>
</dbReference>
<evidence type="ECO:0000256" key="5">
    <source>
        <dbReference type="SAM" id="Phobius"/>
    </source>
</evidence>
<evidence type="ECO:0000256" key="1">
    <source>
        <dbReference type="ARBA" id="ARBA00004370"/>
    </source>
</evidence>
<keyword evidence="3 5" id="KW-1133">Transmembrane helix</keyword>
<dbReference type="InterPro" id="IPR001129">
    <property type="entry name" value="Membr-assoc_MAPEG"/>
</dbReference>
<dbReference type="InterPro" id="IPR023352">
    <property type="entry name" value="MAPEG-like_dom_sf"/>
</dbReference>
<comment type="caution">
    <text evidence="6">The sequence shown here is derived from an EMBL/GenBank/DDBJ whole genome shotgun (WGS) entry which is preliminary data.</text>
</comment>
<dbReference type="Pfam" id="PF01124">
    <property type="entry name" value="MAPEG"/>
    <property type="match status" value="1"/>
</dbReference>
<dbReference type="EMBL" id="WNWR01000532">
    <property type="protein sequence ID" value="KAE9975272.1"/>
    <property type="molecule type" value="Genomic_DNA"/>
</dbReference>
<reference evidence="6 7" key="1">
    <citation type="submission" date="2019-07" db="EMBL/GenBank/DDBJ databases">
        <title>Venturia inaequalis Genome Resource.</title>
        <authorList>
            <person name="Lichtner F.J."/>
        </authorList>
    </citation>
    <scope>NUCLEOTIDE SEQUENCE [LARGE SCALE GENOMIC DNA]</scope>
    <source>
        <strain evidence="6 7">DMI_063113</strain>
    </source>
</reference>
<comment type="subcellular location">
    <subcellularLocation>
        <location evidence="1">Membrane</location>
    </subcellularLocation>
</comment>
<sequence>MAPIVAGISTGLLAPVVALNIWTFGMEAWMYATRIPAAEKYGADLRSEATKEDFNRKLPASVRWKADNYNHLHEQPTQFYALALTLALLGDTTPSSQNLAWTYVSLRVMHSLIQSIGNKIMLRFSVFITSSAVLVALTVKAASIVF</sequence>
<evidence type="ECO:0000313" key="7">
    <source>
        <dbReference type="Proteomes" id="UP000490939"/>
    </source>
</evidence>
<keyword evidence="4 5" id="KW-0472">Membrane</keyword>
<evidence type="ECO:0008006" key="8">
    <source>
        <dbReference type="Google" id="ProtNLM"/>
    </source>
</evidence>
<gene>
    <name evidence="6" type="ORF">EG327_008505</name>
</gene>
<dbReference type="GO" id="GO:0016020">
    <property type="term" value="C:membrane"/>
    <property type="evidence" value="ECO:0007669"/>
    <property type="project" value="UniProtKB-SubCell"/>
</dbReference>
<evidence type="ECO:0000313" key="6">
    <source>
        <dbReference type="EMBL" id="KAE9975272.1"/>
    </source>
</evidence>
<evidence type="ECO:0000256" key="4">
    <source>
        <dbReference type="ARBA" id="ARBA00023136"/>
    </source>
</evidence>
<keyword evidence="2 5" id="KW-0812">Transmembrane</keyword>
<keyword evidence="7" id="KW-1185">Reference proteome</keyword>
<protein>
    <recommendedName>
        <fullName evidence="8">MAPEG family protein</fullName>
    </recommendedName>
</protein>
<evidence type="ECO:0000256" key="3">
    <source>
        <dbReference type="ARBA" id="ARBA00022989"/>
    </source>
</evidence>
<dbReference type="AlphaFoldDB" id="A0A8H3UQK7"/>
<dbReference type="SUPFAM" id="SSF161084">
    <property type="entry name" value="MAPEG domain-like"/>
    <property type="match status" value="1"/>
</dbReference>